<gene>
    <name evidence="2" type="ORF">DB891_04445</name>
</gene>
<dbReference type="EMBL" id="QCZH01000003">
    <property type="protein sequence ID" value="PWA10485.1"/>
    <property type="molecule type" value="Genomic_DNA"/>
</dbReference>
<keyword evidence="1" id="KW-1133">Transmembrane helix</keyword>
<feature type="transmembrane region" description="Helical" evidence="1">
    <location>
        <begin position="5"/>
        <end position="23"/>
    </location>
</feature>
<dbReference type="Proteomes" id="UP000245618">
    <property type="component" value="Unassembled WGS sequence"/>
</dbReference>
<keyword evidence="3" id="KW-1185">Reference proteome</keyword>
<comment type="caution">
    <text evidence="2">The sequence shown here is derived from an EMBL/GenBank/DDBJ whole genome shotgun (WGS) entry which is preliminary data.</text>
</comment>
<evidence type="ECO:0000313" key="3">
    <source>
        <dbReference type="Proteomes" id="UP000245618"/>
    </source>
</evidence>
<dbReference type="OrthoDB" id="1372054at2"/>
<protein>
    <submittedName>
        <fullName evidence="2">Uncharacterized protein</fullName>
    </submittedName>
</protein>
<dbReference type="AlphaFoldDB" id="A0A2U1JZR9"/>
<dbReference type="RefSeq" id="WP_116761005.1">
    <property type="nucleotide sequence ID" value="NZ_QCZH01000003.1"/>
</dbReference>
<keyword evidence="1" id="KW-0472">Membrane</keyword>
<sequence length="76" mass="8730">MIIKLASYCGGFFIFLHFFYFFIPDFTGGPAGYNWGTTKSWTCDDLLSIVSLPCNDEYLDLEKFPSNGLQRTNVER</sequence>
<evidence type="ECO:0000313" key="2">
    <source>
        <dbReference type="EMBL" id="PWA10485.1"/>
    </source>
</evidence>
<name>A0A2U1JZR9_9FLAO</name>
<accession>A0A2U1JZR9</accession>
<reference evidence="2 3" key="1">
    <citation type="submission" date="2018-04" db="EMBL/GenBank/DDBJ databases">
        <title>Flavobacterium sp. nov., isolated from glacier ice.</title>
        <authorList>
            <person name="Liu Q."/>
            <person name="Xin Y.-H."/>
        </authorList>
    </citation>
    <scope>NUCLEOTIDE SEQUENCE [LARGE SCALE GENOMIC DNA]</scope>
    <source>
        <strain evidence="2 3">LB2P30</strain>
    </source>
</reference>
<organism evidence="2 3">
    <name type="scientific">Flavobacterium laiguense</name>
    <dbReference type="NCBI Taxonomy" id="2169409"/>
    <lineage>
        <taxon>Bacteria</taxon>
        <taxon>Pseudomonadati</taxon>
        <taxon>Bacteroidota</taxon>
        <taxon>Flavobacteriia</taxon>
        <taxon>Flavobacteriales</taxon>
        <taxon>Flavobacteriaceae</taxon>
        <taxon>Flavobacterium</taxon>
    </lineage>
</organism>
<proteinExistence type="predicted"/>
<evidence type="ECO:0000256" key="1">
    <source>
        <dbReference type="SAM" id="Phobius"/>
    </source>
</evidence>
<keyword evidence="1" id="KW-0812">Transmembrane</keyword>